<organism evidence="7 8">
    <name type="scientific">Eleusine coracana subsp. coracana</name>
    <dbReference type="NCBI Taxonomy" id="191504"/>
    <lineage>
        <taxon>Eukaryota</taxon>
        <taxon>Viridiplantae</taxon>
        <taxon>Streptophyta</taxon>
        <taxon>Embryophyta</taxon>
        <taxon>Tracheophyta</taxon>
        <taxon>Spermatophyta</taxon>
        <taxon>Magnoliopsida</taxon>
        <taxon>Liliopsida</taxon>
        <taxon>Poales</taxon>
        <taxon>Poaceae</taxon>
        <taxon>PACMAD clade</taxon>
        <taxon>Chloridoideae</taxon>
        <taxon>Cynodonteae</taxon>
        <taxon>Eleusininae</taxon>
        <taxon>Eleusine</taxon>
    </lineage>
</organism>
<sequence>MLHRPPNAAAAFPRPDAHRTAGAGGSGPNVAVIKKPAAAAALDTYGRDMTAAAGTTDPVIGRDDEIDRVVCILCRRTKNSAMLVGAPGVGKTAIAEGLAQRIAAGTVPPPLAGARVVEVDLGAMVAGTKYRGMFEERIKKVIEEAEKADGKVILFIDAVHMLLGAGQGKGGMDGANLLKPALARGRIRCIGATTFEEHRKYVEKDAAFERRFQKVHVQEPSMVETIAILQGLKRKYEEHHGTTIQDAAIVAAARFANRYITGRQFPDKAIDLIDEACATTRMQTGTQRTAENALNEAIVSPCQVAQETAINLVAQAVLRSRAGLDDPGQPIGSFLFMGSTGVGKTELAKAFAEQLFDSEKMLIRFDMTEFVGTHSVLRLIGAPPSYHGHEDGGQLTEKVRQRPYSVILFDEIEKADPSVFNVFLQLLDDGVLTDGKAEHLMEAMSGEKSIDAARELVIQQTHKHFRPEFLNRLSELVIFEPLPQDKLKEVANVQMKGIITRVANMGITLSASDAALDVILSESHNPLYGARPVGRWLQKNVMTKLSEMLVRGEIDADTTVIIDATEDKKDLKYEVVHSRTYEVVNSRAMSASPSHRHGEKSSGQHKSTDKSQDGNHSSSPPLEISPIKSPSLVSSLLAFPHTNLAAPPLPASTMSSDIPRPLTSFRYFDHRIEHDDDMELTGLYHSHLHRRYSATRLLSARQERLAYDYDEAGTSLVGSGSRVRVKPEPGSAVVPPGYRTAADPSVLNRLRASQLRLASKRRHSIAFAPPRHPSLAASLAAPPHLPAVPPAVAPAAAPAAQGGGAAKARFASARFRAIEAEILAYDRRLKEHRRKSTAAGLTAGSGSSAAAPKAAVAAALDTYGRDMTAAAGGTDPVIGRDAEIDRVVCILCRRTKNSAILVGAPGVGKTAIAEGLAQRIASGAVPPPLAGARVVEVDLGAMVAGTKYRGMFEERIKKVIEEAEKADDKVILFIDEVHMLLGAGQCKGGAMDGANLLKPALARGHISCIGATTFEEYRRYVEKDAAFERRFQKVHVEEPSLLATIAILQGLKNKYEEHHGTTIQDAAIVTAARLANRYIRGRQFPDKAIDLMDEACAMTRMQTDNQLKRNDKQHTPEIAVNEAIICPYQVAQVLSQWTGIPLDTLDQNEKEKLMHLADRLKERVVGQQEAVNLVAQAVLRSRTGMDQPGQPIGSFLFLGSTGVGKTELAKALAEQLFDSEKMLIRFDMTEYVGSHSVLRLVGAPPSYHGHEDGGQLTEKVRQRPYSVILFDEIEKADPAVFNVFLQLLDDGILTDGKGRTVDFKNTIIIMTSNLGAEYLMEAINGEKSMEAARDLVIKQAQNHFKPEFLNRLSELVVFEPLQQDKLREVANIQMKGIISRVADKGITLSASDAALDVVLSESHNSLYGARPIRRWLQKNVMTKLSEMLVKGELDADSSIIIDASENKKDLKYEVMNNNAAVRLARRLDKMPVFDIPSDSESEGDISLTTPIAKKFKGVTISSAAK</sequence>
<evidence type="ECO:0000256" key="4">
    <source>
        <dbReference type="SAM" id="MobiDB-lite"/>
    </source>
</evidence>
<evidence type="ECO:0000256" key="1">
    <source>
        <dbReference type="ARBA" id="ARBA00022741"/>
    </source>
</evidence>
<dbReference type="Pfam" id="PF07724">
    <property type="entry name" value="AAA_2"/>
    <property type="match status" value="2"/>
</dbReference>
<evidence type="ECO:0000259" key="6">
    <source>
        <dbReference type="SMART" id="SM01086"/>
    </source>
</evidence>
<dbReference type="PANTHER" id="PTHR11638:SF174">
    <property type="entry name" value="AAA+ ATPASE DOMAIN-CONTAINING PROTEIN"/>
    <property type="match status" value="1"/>
</dbReference>
<dbReference type="CDD" id="cd19499">
    <property type="entry name" value="RecA-like_ClpB_Hsp104-like"/>
    <property type="match status" value="2"/>
</dbReference>
<evidence type="ECO:0000256" key="3">
    <source>
        <dbReference type="ARBA" id="ARBA00023186"/>
    </source>
</evidence>
<dbReference type="GO" id="GO:0005524">
    <property type="term" value="F:ATP binding"/>
    <property type="evidence" value="ECO:0007669"/>
    <property type="project" value="UniProtKB-KW"/>
</dbReference>
<dbReference type="SUPFAM" id="SSF52540">
    <property type="entry name" value="P-loop containing nucleoside triphosphate hydrolases"/>
    <property type="match status" value="4"/>
</dbReference>
<evidence type="ECO:0000313" key="7">
    <source>
        <dbReference type="EMBL" id="GJN21237.1"/>
    </source>
</evidence>
<feature type="compositionally biased region" description="Low complexity" evidence="4">
    <location>
        <begin position="1"/>
        <end position="14"/>
    </location>
</feature>
<dbReference type="InterPro" id="IPR001270">
    <property type="entry name" value="ClpA/B"/>
</dbReference>
<comment type="caution">
    <text evidence="7">The sequence shown here is derived from an EMBL/GenBank/DDBJ whole genome shotgun (WGS) entry which is preliminary data.</text>
</comment>
<evidence type="ECO:0000259" key="5">
    <source>
        <dbReference type="SMART" id="SM00382"/>
    </source>
</evidence>
<dbReference type="Pfam" id="PF00004">
    <property type="entry name" value="AAA"/>
    <property type="match status" value="2"/>
</dbReference>
<feature type="domain" description="AAA+ ATPase" evidence="5">
    <location>
        <begin position="77"/>
        <end position="221"/>
    </location>
</feature>
<feature type="domain" description="Clp ATPase C-terminal" evidence="6">
    <location>
        <begin position="482"/>
        <end position="573"/>
    </location>
</feature>
<feature type="compositionally biased region" description="Basic and acidic residues" evidence="4">
    <location>
        <begin position="599"/>
        <end position="613"/>
    </location>
</feature>
<accession>A0AAV5EFC2</accession>
<gene>
    <name evidence="7" type="primary">gb08698</name>
    <name evidence="7" type="ORF">PR202_gb08698</name>
</gene>
<feature type="region of interest" description="Disordered" evidence="4">
    <location>
        <begin position="584"/>
        <end position="625"/>
    </location>
</feature>
<dbReference type="InterPro" id="IPR019489">
    <property type="entry name" value="Clp_ATPase_C"/>
</dbReference>
<dbReference type="InterPro" id="IPR003959">
    <property type="entry name" value="ATPase_AAA_core"/>
</dbReference>
<protein>
    <submittedName>
        <fullName evidence="7">Uncharacterized protein</fullName>
    </submittedName>
</protein>
<reference evidence="7" key="2">
    <citation type="submission" date="2021-12" db="EMBL/GenBank/DDBJ databases">
        <title>Resequencing data analysis of finger millet.</title>
        <authorList>
            <person name="Hatakeyama M."/>
            <person name="Aluri S."/>
            <person name="Balachadran M.T."/>
            <person name="Sivarajan S.R."/>
            <person name="Poveda L."/>
            <person name="Shimizu-Inatsugi R."/>
            <person name="Schlapbach R."/>
            <person name="Sreeman S.M."/>
            <person name="Shimizu K.K."/>
        </authorList>
    </citation>
    <scope>NUCLEOTIDE SEQUENCE</scope>
</reference>
<evidence type="ECO:0000256" key="2">
    <source>
        <dbReference type="ARBA" id="ARBA00022840"/>
    </source>
</evidence>
<dbReference type="CDD" id="cd00009">
    <property type="entry name" value="AAA"/>
    <property type="match status" value="2"/>
</dbReference>
<evidence type="ECO:0000313" key="8">
    <source>
        <dbReference type="Proteomes" id="UP001054889"/>
    </source>
</evidence>
<dbReference type="Pfam" id="PF17871">
    <property type="entry name" value="AAA_lid_9"/>
    <property type="match status" value="2"/>
</dbReference>
<feature type="domain" description="AAA+ ATPase" evidence="5">
    <location>
        <begin position="895"/>
        <end position="1041"/>
    </location>
</feature>
<dbReference type="Pfam" id="PF10431">
    <property type="entry name" value="ClpB_D2-small"/>
    <property type="match status" value="2"/>
</dbReference>
<dbReference type="InterPro" id="IPR003593">
    <property type="entry name" value="AAA+_ATPase"/>
</dbReference>
<dbReference type="PANTHER" id="PTHR11638">
    <property type="entry name" value="ATP-DEPENDENT CLP PROTEASE"/>
    <property type="match status" value="1"/>
</dbReference>
<feature type="domain" description="Clp ATPase C-terminal" evidence="6">
    <location>
        <begin position="1361"/>
        <end position="1450"/>
    </location>
</feature>
<dbReference type="EMBL" id="BQKI01000075">
    <property type="protein sequence ID" value="GJN21237.1"/>
    <property type="molecule type" value="Genomic_DNA"/>
</dbReference>
<dbReference type="InterPro" id="IPR041546">
    <property type="entry name" value="ClpA/ClpB_AAA_lid"/>
</dbReference>
<proteinExistence type="predicted"/>
<dbReference type="Gene3D" id="3.40.50.300">
    <property type="entry name" value="P-loop containing nucleotide triphosphate hydrolases"/>
    <property type="match status" value="5"/>
</dbReference>
<dbReference type="Gene3D" id="1.10.8.60">
    <property type="match status" value="3"/>
</dbReference>
<feature type="region of interest" description="Disordered" evidence="4">
    <location>
        <begin position="1"/>
        <end position="28"/>
    </location>
</feature>
<dbReference type="Proteomes" id="UP001054889">
    <property type="component" value="Unassembled WGS sequence"/>
</dbReference>
<dbReference type="SMART" id="SM01086">
    <property type="entry name" value="ClpB_D2-small"/>
    <property type="match status" value="2"/>
</dbReference>
<keyword evidence="1" id="KW-0547">Nucleotide-binding</keyword>
<dbReference type="InterPro" id="IPR050130">
    <property type="entry name" value="ClpA_ClpB"/>
</dbReference>
<keyword evidence="2" id="KW-0067">ATP-binding</keyword>
<dbReference type="GO" id="GO:0005737">
    <property type="term" value="C:cytoplasm"/>
    <property type="evidence" value="ECO:0007669"/>
    <property type="project" value="TreeGrafter"/>
</dbReference>
<dbReference type="GO" id="GO:0034605">
    <property type="term" value="P:cellular response to heat"/>
    <property type="evidence" value="ECO:0007669"/>
    <property type="project" value="TreeGrafter"/>
</dbReference>
<keyword evidence="8" id="KW-1185">Reference proteome</keyword>
<name>A0AAV5EFC2_ELECO</name>
<dbReference type="InterPro" id="IPR027417">
    <property type="entry name" value="P-loop_NTPase"/>
</dbReference>
<feature type="domain" description="AAA+ ATPase" evidence="5">
    <location>
        <begin position="330"/>
        <end position="484"/>
    </location>
</feature>
<keyword evidence="3" id="KW-0143">Chaperone</keyword>
<dbReference type="FunFam" id="3.40.50.300:FF:000025">
    <property type="entry name" value="ATP-dependent Clp protease subunit"/>
    <property type="match status" value="1"/>
</dbReference>
<dbReference type="SMART" id="SM00382">
    <property type="entry name" value="AAA"/>
    <property type="match status" value="4"/>
</dbReference>
<dbReference type="PRINTS" id="PR00300">
    <property type="entry name" value="CLPPROTEASEA"/>
</dbReference>
<dbReference type="GO" id="GO:0016887">
    <property type="term" value="F:ATP hydrolysis activity"/>
    <property type="evidence" value="ECO:0007669"/>
    <property type="project" value="InterPro"/>
</dbReference>
<feature type="domain" description="AAA+ ATPase" evidence="5">
    <location>
        <begin position="1191"/>
        <end position="1343"/>
    </location>
</feature>
<reference evidence="7" key="1">
    <citation type="journal article" date="2018" name="DNA Res.">
        <title>Multiple hybrid de novo genome assembly of finger millet, an orphan allotetraploid crop.</title>
        <authorList>
            <person name="Hatakeyama M."/>
            <person name="Aluri S."/>
            <person name="Balachadran M.T."/>
            <person name="Sivarajan S.R."/>
            <person name="Patrignani A."/>
            <person name="Gruter S."/>
            <person name="Poveda L."/>
            <person name="Shimizu-Inatsugi R."/>
            <person name="Baeten J."/>
            <person name="Francoijs K.J."/>
            <person name="Nataraja K.N."/>
            <person name="Reddy Y.A.N."/>
            <person name="Phadnis S."/>
            <person name="Ravikumar R.L."/>
            <person name="Schlapbach R."/>
            <person name="Sreeman S.M."/>
            <person name="Shimizu K.K."/>
        </authorList>
    </citation>
    <scope>NUCLEOTIDE SEQUENCE</scope>
</reference>